<evidence type="ECO:0000256" key="4">
    <source>
        <dbReference type="ARBA" id="ARBA00022574"/>
    </source>
</evidence>
<accession>A0A310SJ65</accession>
<dbReference type="GO" id="GO:0036158">
    <property type="term" value="P:outer dynein arm assembly"/>
    <property type="evidence" value="ECO:0007669"/>
    <property type="project" value="TreeGrafter"/>
</dbReference>
<dbReference type="EMBL" id="KQ762121">
    <property type="protein sequence ID" value="OAD56179.1"/>
    <property type="molecule type" value="Genomic_DNA"/>
</dbReference>
<feature type="compositionally biased region" description="Basic and acidic residues" evidence="12">
    <location>
        <begin position="671"/>
        <end position="702"/>
    </location>
</feature>
<keyword evidence="5" id="KW-0493">Microtubule</keyword>
<evidence type="ECO:0000256" key="6">
    <source>
        <dbReference type="ARBA" id="ARBA00022737"/>
    </source>
</evidence>
<comment type="subcellular location">
    <subcellularLocation>
        <location evidence="1">Cytoplasm</location>
        <location evidence="1">Cytoskeleton</location>
        <location evidence="1">Cilium axoneme</location>
    </subcellularLocation>
</comment>
<dbReference type="Gene3D" id="2.130.10.10">
    <property type="entry name" value="YVTN repeat-like/Quinoprotein amine dehydrogenase"/>
    <property type="match status" value="1"/>
</dbReference>
<dbReference type="GO" id="GO:0036157">
    <property type="term" value="C:outer dynein arm"/>
    <property type="evidence" value="ECO:0007669"/>
    <property type="project" value="TreeGrafter"/>
</dbReference>
<dbReference type="PANTHER" id="PTHR12442">
    <property type="entry name" value="DYNEIN INTERMEDIATE CHAIN"/>
    <property type="match status" value="1"/>
</dbReference>
<evidence type="ECO:0000256" key="1">
    <source>
        <dbReference type="ARBA" id="ARBA00004430"/>
    </source>
</evidence>
<proteinExistence type="inferred from homology"/>
<keyword evidence="3" id="KW-0963">Cytoplasm</keyword>
<gene>
    <name evidence="13" type="ORF">WN48_03753</name>
</gene>
<dbReference type="InterPro" id="IPR036322">
    <property type="entry name" value="WD40_repeat_dom_sf"/>
</dbReference>
<keyword evidence="4" id="KW-0853">WD repeat</keyword>
<evidence type="ECO:0000256" key="9">
    <source>
        <dbReference type="ARBA" id="ARBA00023175"/>
    </source>
</evidence>
<evidence type="ECO:0000256" key="3">
    <source>
        <dbReference type="ARBA" id="ARBA00022490"/>
    </source>
</evidence>
<dbReference type="Proteomes" id="UP000250275">
    <property type="component" value="Unassembled WGS sequence"/>
</dbReference>
<dbReference type="GO" id="GO:0003341">
    <property type="term" value="P:cilium movement"/>
    <property type="evidence" value="ECO:0007669"/>
    <property type="project" value="TreeGrafter"/>
</dbReference>
<keyword evidence="11" id="KW-0966">Cell projection</keyword>
<keyword evidence="6" id="KW-0677">Repeat</keyword>
<feature type="compositionally biased region" description="Polar residues" evidence="12">
    <location>
        <begin position="703"/>
        <end position="715"/>
    </location>
</feature>
<evidence type="ECO:0000313" key="14">
    <source>
        <dbReference type="Proteomes" id="UP000250275"/>
    </source>
</evidence>
<evidence type="ECO:0000256" key="10">
    <source>
        <dbReference type="ARBA" id="ARBA00023212"/>
    </source>
</evidence>
<dbReference type="AlphaFoldDB" id="A0A310SJ65"/>
<protein>
    <submittedName>
        <fullName evidence="13">Dynein intermediate chain 3, ciliary</fullName>
    </submittedName>
</protein>
<keyword evidence="14" id="KW-1185">Reference proteome</keyword>
<dbReference type="OrthoDB" id="366230at2759"/>
<feature type="compositionally biased region" description="Basic residues" evidence="12">
    <location>
        <begin position="730"/>
        <end position="744"/>
    </location>
</feature>
<dbReference type="PANTHER" id="PTHR12442:SF7">
    <property type="entry name" value="DYNEIN AXONEMAL INTERMEDIATE CHAIN 2"/>
    <property type="match status" value="1"/>
</dbReference>
<feature type="compositionally biased region" description="Basic and acidic residues" evidence="12">
    <location>
        <begin position="570"/>
        <end position="616"/>
    </location>
</feature>
<keyword evidence="8" id="KW-0969">Cilium</keyword>
<sequence length="963" mass="110980">METKHVYVKTRAEFGKQCIFDMYGPKMEAEILPKASDMNNYIMRSHCHANVQYSKQLAMHEVQTVSKTTKNSGMFHFEGGWPRDINPRDEESTTRFRRRVEKDDNWAPKLQDLFQVMEHTVLQNGTVNIHENYFDDIIPTSSVQSFGFRTVNVYTDPDTPKRPVTNISWSPDCASKIVVSYSFLDFGRLPDYSKKLYIWQVDNPNKPYMGLEPRTPCVCCEFNPRDPSVLVSGLMTGQVCNWDIRTGNRPVQSSHLQFSHRESANAVKWVPTKSNSEFFSSSTDGCAMWWDTRWLREPTEILMFDLEYPNDPDMDRSIGVSCVNFGPMVGTNFMFGLENGQVLTGSRKMRTNSEKLAVRFETHFGSVRSVDRNIFNPSIFLTVGDWRARIWAEDTREGSLVSTPYRSSISGPTSISNLQVLKIVDPFTSLSPRVIYLFVNSFLMEYPTSGCWNQVRHSVFYVTTALGRLLVWDILQTLRQPVFTLQLCEEKLTSLAPCEEGAAVAIGTYGGKQKRNPNAIQANFFSYPDNLEWAGKKYVPFRQYLERSSKLTKAVDLRLREIKLTHKITGKDESEEPSKEKARVTRRDPSKIKMKGQDSKLKDRDRMPKEKKRVREDDPEILDAEAKYFEAVQKELEKYARDDPVVIPMASPAPRKSDKKRRQSQAASVYEGEKAEKVAKKSAAKEEMRSRKSVRRISETKKQLSLQEIATQRSKQSMRDLRDTVAVSSKKPKTRKKRRKKKRKEIRFVLPVPCKGEICRPKVCCWRSGGRERWRERSSIVRRSSMKDGSTASIKSATSDWKFDKKARRLLEEMRKPPTELTEDAARAKAEIKIAATMPRGTKKRRHVVRWSTDIRKLRPLKARGKIGPIYEGPGKFEGKEEEEEDSRTQIASLMKRPGRRRIALDPCSPPQAKGVVELYTAILGVSPPEEIEERIVGRHYLEAYQRIRKRIFPRISEYGYIE</sequence>
<evidence type="ECO:0000313" key="13">
    <source>
        <dbReference type="EMBL" id="OAD56179.1"/>
    </source>
</evidence>
<reference evidence="13 14" key="1">
    <citation type="submission" date="2015-07" db="EMBL/GenBank/DDBJ databases">
        <title>The genome of Eufriesea mexicana.</title>
        <authorList>
            <person name="Pan H."/>
            <person name="Kapheim K."/>
        </authorList>
    </citation>
    <scope>NUCLEOTIDE SEQUENCE [LARGE SCALE GENOMIC DNA]</scope>
    <source>
        <strain evidence="13">0111107269</strain>
        <tissue evidence="13">Whole body</tissue>
    </source>
</reference>
<dbReference type="InterPro" id="IPR050687">
    <property type="entry name" value="Dynein_IC"/>
</dbReference>
<evidence type="ECO:0000256" key="8">
    <source>
        <dbReference type="ARBA" id="ARBA00023069"/>
    </source>
</evidence>
<dbReference type="GO" id="GO:0045503">
    <property type="term" value="F:dynein light chain binding"/>
    <property type="evidence" value="ECO:0007669"/>
    <property type="project" value="TreeGrafter"/>
</dbReference>
<feature type="region of interest" description="Disordered" evidence="12">
    <location>
        <begin position="570"/>
        <end position="618"/>
    </location>
</feature>
<evidence type="ECO:0000256" key="5">
    <source>
        <dbReference type="ARBA" id="ARBA00022701"/>
    </source>
</evidence>
<evidence type="ECO:0000256" key="2">
    <source>
        <dbReference type="ARBA" id="ARBA00011059"/>
    </source>
</evidence>
<dbReference type="SUPFAM" id="SSF50978">
    <property type="entry name" value="WD40 repeat-like"/>
    <property type="match status" value="1"/>
</dbReference>
<evidence type="ECO:0000256" key="7">
    <source>
        <dbReference type="ARBA" id="ARBA00023017"/>
    </source>
</evidence>
<dbReference type="InterPro" id="IPR015943">
    <property type="entry name" value="WD40/YVTN_repeat-like_dom_sf"/>
</dbReference>
<feature type="region of interest" description="Disordered" evidence="12">
    <location>
        <begin position="640"/>
        <end position="744"/>
    </location>
</feature>
<evidence type="ECO:0000256" key="12">
    <source>
        <dbReference type="SAM" id="MobiDB-lite"/>
    </source>
</evidence>
<organism evidence="13 14">
    <name type="scientific">Eufriesea mexicana</name>
    <dbReference type="NCBI Taxonomy" id="516756"/>
    <lineage>
        <taxon>Eukaryota</taxon>
        <taxon>Metazoa</taxon>
        <taxon>Ecdysozoa</taxon>
        <taxon>Arthropoda</taxon>
        <taxon>Hexapoda</taxon>
        <taxon>Insecta</taxon>
        <taxon>Pterygota</taxon>
        <taxon>Neoptera</taxon>
        <taxon>Endopterygota</taxon>
        <taxon>Hymenoptera</taxon>
        <taxon>Apocrita</taxon>
        <taxon>Aculeata</taxon>
        <taxon>Apoidea</taxon>
        <taxon>Anthophila</taxon>
        <taxon>Apidae</taxon>
        <taxon>Eufriesea</taxon>
    </lineage>
</organism>
<dbReference type="InterPro" id="IPR001680">
    <property type="entry name" value="WD40_rpt"/>
</dbReference>
<dbReference type="GO" id="GO:0005874">
    <property type="term" value="C:microtubule"/>
    <property type="evidence" value="ECO:0007669"/>
    <property type="project" value="UniProtKB-KW"/>
</dbReference>
<dbReference type="GO" id="GO:0045504">
    <property type="term" value="F:dynein heavy chain binding"/>
    <property type="evidence" value="ECO:0007669"/>
    <property type="project" value="TreeGrafter"/>
</dbReference>
<dbReference type="SMART" id="SM00320">
    <property type="entry name" value="WD40"/>
    <property type="match status" value="3"/>
</dbReference>
<keyword evidence="7" id="KW-0243">Dynein</keyword>
<comment type="similarity">
    <text evidence="2">Belongs to the dynein intermediate chain family.</text>
</comment>
<keyword evidence="9" id="KW-0505">Motor protein</keyword>
<keyword evidence="10" id="KW-0206">Cytoskeleton</keyword>
<name>A0A310SJ65_9HYME</name>
<evidence type="ECO:0000256" key="11">
    <source>
        <dbReference type="ARBA" id="ARBA00023273"/>
    </source>
</evidence>